<dbReference type="AlphaFoldDB" id="A0A6J7UDY2"/>
<protein>
    <submittedName>
        <fullName evidence="1">Unannotated protein</fullName>
    </submittedName>
</protein>
<gene>
    <name evidence="1" type="ORF">UFOPK4354_00543</name>
</gene>
<sequence>MTLLVPLVFEEVEVSDETVDEAWGVLFVVAEGAQQREDAEATLACHSSASSWVFSGLLLDVELNPLTAVRVDGSRHELMLGQVTKAEPLPRLEDHTR</sequence>
<proteinExistence type="predicted"/>
<dbReference type="EMBL" id="CAFBQW010000042">
    <property type="protein sequence ID" value="CAB5064339.1"/>
    <property type="molecule type" value="Genomic_DNA"/>
</dbReference>
<organism evidence="1">
    <name type="scientific">freshwater metagenome</name>
    <dbReference type="NCBI Taxonomy" id="449393"/>
    <lineage>
        <taxon>unclassified sequences</taxon>
        <taxon>metagenomes</taxon>
        <taxon>ecological metagenomes</taxon>
    </lineage>
</organism>
<name>A0A6J7UDY2_9ZZZZ</name>
<accession>A0A6J7UDY2</accession>
<evidence type="ECO:0000313" key="1">
    <source>
        <dbReference type="EMBL" id="CAB5064339.1"/>
    </source>
</evidence>
<reference evidence="1" key="1">
    <citation type="submission" date="2020-05" db="EMBL/GenBank/DDBJ databases">
        <authorList>
            <person name="Chiriac C."/>
            <person name="Salcher M."/>
            <person name="Ghai R."/>
            <person name="Kavagutti S V."/>
        </authorList>
    </citation>
    <scope>NUCLEOTIDE SEQUENCE</scope>
</reference>